<protein>
    <recommendedName>
        <fullName evidence="1">GAF domain-containing protein</fullName>
    </recommendedName>
</protein>
<dbReference type="Pfam" id="PF01590">
    <property type="entry name" value="GAF"/>
    <property type="match status" value="1"/>
</dbReference>
<name>A0A7S4I7P9_9EUKA</name>
<gene>
    <name evidence="2" type="ORF">CPOL0286_LOCUS8986</name>
</gene>
<dbReference type="Gene3D" id="3.30.450.40">
    <property type="match status" value="1"/>
</dbReference>
<dbReference type="SUPFAM" id="SSF55781">
    <property type="entry name" value="GAF domain-like"/>
    <property type="match status" value="1"/>
</dbReference>
<evidence type="ECO:0000313" key="2">
    <source>
        <dbReference type="EMBL" id="CAE2221194.1"/>
    </source>
</evidence>
<dbReference type="InterPro" id="IPR029016">
    <property type="entry name" value="GAF-like_dom_sf"/>
</dbReference>
<proteinExistence type="predicted"/>
<evidence type="ECO:0000259" key="1">
    <source>
        <dbReference type="Pfam" id="PF01590"/>
    </source>
</evidence>
<reference evidence="2" key="1">
    <citation type="submission" date="2021-01" db="EMBL/GenBank/DDBJ databases">
        <authorList>
            <person name="Corre E."/>
            <person name="Pelletier E."/>
            <person name="Niang G."/>
            <person name="Scheremetjew M."/>
            <person name="Finn R."/>
            <person name="Kale V."/>
            <person name="Holt S."/>
            <person name="Cochrane G."/>
            <person name="Meng A."/>
            <person name="Brown T."/>
            <person name="Cohen L."/>
        </authorList>
    </citation>
    <scope>NUCLEOTIDE SEQUENCE</scope>
    <source>
        <strain evidence="2">UIO037</strain>
    </source>
</reference>
<organism evidence="2">
    <name type="scientific">Prymnesium polylepis</name>
    <dbReference type="NCBI Taxonomy" id="72548"/>
    <lineage>
        <taxon>Eukaryota</taxon>
        <taxon>Haptista</taxon>
        <taxon>Haptophyta</taxon>
        <taxon>Prymnesiophyceae</taxon>
        <taxon>Prymnesiales</taxon>
        <taxon>Prymnesiaceae</taxon>
        <taxon>Prymnesium</taxon>
    </lineage>
</organism>
<feature type="domain" description="GAF" evidence="1">
    <location>
        <begin position="5"/>
        <end position="96"/>
    </location>
</feature>
<dbReference type="AlphaFoldDB" id="A0A7S4I7P9"/>
<sequence>MKLGTIAGACVHTEQMINIEDVYKDERFEQRFDKQTGYRTRSMLAIPIQDKRTQNIMGCIQCMNKENAEGESEGVVFSKDDEDLGMAFANILAVALEQQSSANKAESAVDLVVRNLV</sequence>
<accession>A0A7S4I7P9</accession>
<dbReference type="EMBL" id="HBKO01019735">
    <property type="protein sequence ID" value="CAE2221194.1"/>
    <property type="molecule type" value="Transcribed_RNA"/>
</dbReference>
<dbReference type="InterPro" id="IPR003018">
    <property type="entry name" value="GAF"/>
</dbReference>